<organism evidence="2">
    <name type="scientific">marine metagenome</name>
    <dbReference type="NCBI Taxonomy" id="408172"/>
    <lineage>
        <taxon>unclassified sequences</taxon>
        <taxon>metagenomes</taxon>
        <taxon>ecological metagenomes</taxon>
    </lineage>
</organism>
<dbReference type="InterPro" id="IPR003141">
    <property type="entry name" value="Pol/His_phosphatase_N"/>
</dbReference>
<proteinExistence type="predicted"/>
<evidence type="ECO:0000259" key="1">
    <source>
        <dbReference type="SMART" id="SM00481"/>
    </source>
</evidence>
<protein>
    <recommendedName>
        <fullName evidence="1">Polymerase/histidinol phosphatase N-terminal domain-containing protein</fullName>
    </recommendedName>
</protein>
<sequence length="285" mass="31281">MPATIDLHLHTLASDGRLSPTELIQLVANQGLETISITDHDSTEGLAEAYEAAKKFPYMRIIPGIEMSADIPGDEVHVLGYFLDYHDVEFQEMLTELRRGRVGRAQVMVEKLVALGKPVEWERVLHFAGDGTVGRPHIALAMVEAGYFKEPKEAFEEYLGNDGLAYYDRPKLNPTESVAMIRKVGGVPVLAHPTFMNDMEAGIASLKKEGLVGMEVYYAQYDDDTVRHLARLAREYDLIPCGGSDYHGLGNTGEPLPGTLGPPEETVKLLEDAAAVTKAAQDKSN</sequence>
<dbReference type="SMART" id="SM00481">
    <property type="entry name" value="POLIIIAc"/>
    <property type="match status" value="1"/>
</dbReference>
<dbReference type="PANTHER" id="PTHR42924">
    <property type="entry name" value="EXONUCLEASE"/>
    <property type="match status" value="1"/>
</dbReference>
<feature type="domain" description="Polymerase/histidinol phosphatase N-terminal" evidence="1">
    <location>
        <begin position="5"/>
        <end position="71"/>
    </location>
</feature>
<dbReference type="CDD" id="cd07438">
    <property type="entry name" value="PHP_HisPPase_AMP"/>
    <property type="match status" value="1"/>
</dbReference>
<gene>
    <name evidence="2" type="ORF">METZ01_LOCUS26460</name>
</gene>
<dbReference type="InterPro" id="IPR004013">
    <property type="entry name" value="PHP_dom"/>
</dbReference>
<dbReference type="InterPro" id="IPR052018">
    <property type="entry name" value="PHP_domain"/>
</dbReference>
<dbReference type="EMBL" id="UINC01001183">
    <property type="protein sequence ID" value="SUZ73606.1"/>
    <property type="molecule type" value="Genomic_DNA"/>
</dbReference>
<dbReference type="Gene3D" id="3.20.20.140">
    <property type="entry name" value="Metal-dependent hydrolases"/>
    <property type="match status" value="1"/>
</dbReference>
<dbReference type="InterPro" id="IPR016195">
    <property type="entry name" value="Pol/histidinol_Pase-like"/>
</dbReference>
<dbReference type="AlphaFoldDB" id="A0A381Q2M5"/>
<dbReference type="GO" id="GO:0035312">
    <property type="term" value="F:5'-3' DNA exonuclease activity"/>
    <property type="evidence" value="ECO:0007669"/>
    <property type="project" value="TreeGrafter"/>
</dbReference>
<dbReference type="GO" id="GO:0004534">
    <property type="term" value="F:5'-3' RNA exonuclease activity"/>
    <property type="evidence" value="ECO:0007669"/>
    <property type="project" value="TreeGrafter"/>
</dbReference>
<dbReference type="SUPFAM" id="SSF89550">
    <property type="entry name" value="PHP domain-like"/>
    <property type="match status" value="1"/>
</dbReference>
<accession>A0A381Q2M5</accession>
<evidence type="ECO:0000313" key="2">
    <source>
        <dbReference type="EMBL" id="SUZ73606.1"/>
    </source>
</evidence>
<dbReference type="PANTHER" id="PTHR42924:SF3">
    <property type="entry name" value="POLYMERASE_HISTIDINOL PHOSPHATASE N-TERMINAL DOMAIN-CONTAINING PROTEIN"/>
    <property type="match status" value="1"/>
</dbReference>
<dbReference type="Gene3D" id="1.10.150.650">
    <property type="match status" value="1"/>
</dbReference>
<dbReference type="Pfam" id="PF02811">
    <property type="entry name" value="PHP"/>
    <property type="match status" value="1"/>
</dbReference>
<name>A0A381Q2M5_9ZZZZ</name>
<reference evidence="2" key="1">
    <citation type="submission" date="2018-05" db="EMBL/GenBank/DDBJ databases">
        <authorList>
            <person name="Lanie J.A."/>
            <person name="Ng W.-L."/>
            <person name="Kazmierczak K.M."/>
            <person name="Andrzejewski T.M."/>
            <person name="Davidsen T.M."/>
            <person name="Wayne K.J."/>
            <person name="Tettelin H."/>
            <person name="Glass J.I."/>
            <person name="Rusch D."/>
            <person name="Podicherti R."/>
            <person name="Tsui H.-C.T."/>
            <person name="Winkler M.E."/>
        </authorList>
    </citation>
    <scope>NUCLEOTIDE SEQUENCE</scope>
</reference>